<dbReference type="PANTHER" id="PTHR45825:SF11">
    <property type="entry name" value="ALPHA AMYLASE DOMAIN-CONTAINING PROTEIN"/>
    <property type="match status" value="1"/>
</dbReference>
<dbReference type="Proteomes" id="UP000631114">
    <property type="component" value="Unassembled WGS sequence"/>
</dbReference>
<proteinExistence type="predicted"/>
<evidence type="ECO:0000313" key="5">
    <source>
        <dbReference type="EMBL" id="KAF9610161.1"/>
    </source>
</evidence>
<feature type="domain" description="PpiC" evidence="4">
    <location>
        <begin position="148"/>
        <end position="197"/>
    </location>
</feature>
<evidence type="ECO:0000313" key="6">
    <source>
        <dbReference type="Proteomes" id="UP000631114"/>
    </source>
</evidence>
<dbReference type="PANTHER" id="PTHR45825">
    <property type="entry name" value="GRANULE-BOUND STARCH SYNTHASE 1, CHLOROPLASTIC/AMYLOPLASTIC"/>
    <property type="match status" value="1"/>
</dbReference>
<sequence length="328" mass="36396">MSENERGGVVYSLGVEVFLKFSEWKLGGKKCPCPCKKCRNRYWLTYKEVGYHLISKGIEKSYRGDDGFEMDDTEEETIGDVGIGIGNFVDSAFGLHGDAVIGDDNLGIEFGEPYVPEPDLGKMYYDYKKKATEKLYPTCEGPETTLSALLASEYSECPSGKKGGDLGWFPRGKMAGPFQDVAFSTIIGATSAPFKSECMLFVAWKPFDSDPGLMRNLLVERLVGTHVDLVSKEEYANTGSEESLIREGKRPYVISIGRKLTRILLMPSRLEPCGLNQLYAMRYGTVPVVHCIGGLRDIVENFYPIANNGSGQGTGWRIFRKRVVSDGF</sequence>
<dbReference type="InterPro" id="IPR029480">
    <property type="entry name" value="Transpos_assoc"/>
</dbReference>
<evidence type="ECO:0000256" key="3">
    <source>
        <dbReference type="PROSITE-ProRule" id="PRU00278"/>
    </source>
</evidence>
<evidence type="ECO:0000256" key="1">
    <source>
        <dbReference type="ARBA" id="ARBA00004602"/>
    </source>
</evidence>
<keyword evidence="3" id="KW-0413">Isomerase</keyword>
<keyword evidence="2" id="KW-0934">Plastid</keyword>
<dbReference type="SUPFAM" id="SSF54534">
    <property type="entry name" value="FKBP-like"/>
    <property type="match status" value="1"/>
</dbReference>
<accession>A0A835I3Y3</accession>
<keyword evidence="2" id="KW-0035">Amyloplast</keyword>
<dbReference type="Gene3D" id="3.40.50.2000">
    <property type="entry name" value="Glycogen Phosphorylase B"/>
    <property type="match status" value="1"/>
</dbReference>
<dbReference type="AlphaFoldDB" id="A0A835I3Y3"/>
<name>A0A835I3Y3_9MAGN</name>
<dbReference type="PROSITE" id="PS50198">
    <property type="entry name" value="PPIC_PPIASE_2"/>
    <property type="match status" value="1"/>
</dbReference>
<dbReference type="InterPro" id="IPR046357">
    <property type="entry name" value="PPIase_dom_sf"/>
</dbReference>
<dbReference type="GO" id="GO:0003755">
    <property type="term" value="F:peptidyl-prolyl cis-trans isomerase activity"/>
    <property type="evidence" value="ECO:0007669"/>
    <property type="project" value="UniProtKB-KW"/>
</dbReference>
<dbReference type="GO" id="GO:0009501">
    <property type="term" value="C:amyloplast"/>
    <property type="evidence" value="ECO:0007669"/>
    <property type="project" value="UniProtKB-SubCell"/>
</dbReference>
<dbReference type="SUPFAM" id="SSF53756">
    <property type="entry name" value="UDP-Glycosyltransferase/glycogen phosphorylase"/>
    <property type="match status" value="1"/>
</dbReference>
<protein>
    <recommendedName>
        <fullName evidence="4">PpiC domain-containing protein</fullName>
    </recommendedName>
</protein>
<keyword evidence="6" id="KW-1185">Reference proteome</keyword>
<keyword evidence="3" id="KW-0697">Rotamase</keyword>
<dbReference type="EMBL" id="JADFTS010000004">
    <property type="protein sequence ID" value="KAF9610161.1"/>
    <property type="molecule type" value="Genomic_DNA"/>
</dbReference>
<comment type="subcellular location">
    <subcellularLocation>
        <location evidence="1">Plastid</location>
        <location evidence="1">Amyloplast</location>
    </subcellularLocation>
</comment>
<comment type="caution">
    <text evidence="5">The sequence shown here is derived from an EMBL/GenBank/DDBJ whole genome shotgun (WGS) entry which is preliminary data.</text>
</comment>
<reference evidence="5 6" key="1">
    <citation type="submission" date="2020-10" db="EMBL/GenBank/DDBJ databases">
        <title>The Coptis chinensis genome and diversification of protoberbering-type alkaloids.</title>
        <authorList>
            <person name="Wang B."/>
            <person name="Shu S."/>
            <person name="Song C."/>
            <person name="Liu Y."/>
        </authorList>
    </citation>
    <scope>NUCLEOTIDE SEQUENCE [LARGE SCALE GENOMIC DNA]</scope>
    <source>
        <strain evidence="5">HL-2020</strain>
        <tissue evidence="5">Leaf</tissue>
    </source>
</reference>
<evidence type="ECO:0000256" key="2">
    <source>
        <dbReference type="ARBA" id="ARBA00023234"/>
    </source>
</evidence>
<dbReference type="OrthoDB" id="1729146at2759"/>
<gene>
    <name evidence="5" type="ORF">IFM89_020598</name>
</gene>
<dbReference type="Gene3D" id="3.10.50.40">
    <property type="match status" value="1"/>
</dbReference>
<dbReference type="Pfam" id="PF00639">
    <property type="entry name" value="Rotamase"/>
    <property type="match status" value="1"/>
</dbReference>
<dbReference type="Pfam" id="PF13963">
    <property type="entry name" value="Transpos_assoc"/>
    <property type="match status" value="1"/>
</dbReference>
<organism evidence="5 6">
    <name type="scientific">Coptis chinensis</name>
    <dbReference type="NCBI Taxonomy" id="261450"/>
    <lineage>
        <taxon>Eukaryota</taxon>
        <taxon>Viridiplantae</taxon>
        <taxon>Streptophyta</taxon>
        <taxon>Embryophyta</taxon>
        <taxon>Tracheophyta</taxon>
        <taxon>Spermatophyta</taxon>
        <taxon>Magnoliopsida</taxon>
        <taxon>Ranunculales</taxon>
        <taxon>Ranunculaceae</taxon>
        <taxon>Coptidoideae</taxon>
        <taxon>Coptis</taxon>
    </lineage>
</organism>
<evidence type="ECO:0000259" key="4">
    <source>
        <dbReference type="PROSITE" id="PS50198"/>
    </source>
</evidence>
<dbReference type="GO" id="GO:0009507">
    <property type="term" value="C:chloroplast"/>
    <property type="evidence" value="ECO:0007669"/>
    <property type="project" value="TreeGrafter"/>
</dbReference>
<dbReference type="InterPro" id="IPR000297">
    <property type="entry name" value="PPIase_PpiC"/>
</dbReference>